<feature type="transmembrane region" description="Helical" evidence="1">
    <location>
        <begin position="51"/>
        <end position="72"/>
    </location>
</feature>
<feature type="transmembrane region" description="Helical" evidence="1">
    <location>
        <begin position="128"/>
        <end position="144"/>
    </location>
</feature>
<keyword evidence="1" id="KW-0812">Transmembrane</keyword>
<evidence type="ECO:0000256" key="1">
    <source>
        <dbReference type="SAM" id="Phobius"/>
    </source>
</evidence>
<evidence type="ECO:0000313" key="3">
    <source>
        <dbReference type="EMBL" id="KXA91615.1"/>
    </source>
</evidence>
<feature type="transmembrane region" description="Helical" evidence="1">
    <location>
        <begin position="6"/>
        <end position="25"/>
    </location>
</feature>
<dbReference type="EMBL" id="LHXJ01000004">
    <property type="protein sequence ID" value="KXA91615.1"/>
    <property type="molecule type" value="Genomic_DNA"/>
</dbReference>
<evidence type="ECO:0000313" key="4">
    <source>
        <dbReference type="Proteomes" id="UP000070163"/>
    </source>
</evidence>
<proteinExistence type="predicted"/>
<dbReference type="Pfam" id="PF02517">
    <property type="entry name" value="Rce1-like"/>
    <property type="match status" value="1"/>
</dbReference>
<dbReference type="GO" id="GO:0080120">
    <property type="term" value="P:CAAX-box protein maturation"/>
    <property type="evidence" value="ECO:0007669"/>
    <property type="project" value="UniProtKB-ARBA"/>
</dbReference>
<keyword evidence="1" id="KW-1133">Transmembrane helix</keyword>
<feature type="transmembrane region" description="Helical" evidence="1">
    <location>
        <begin position="84"/>
        <end position="107"/>
    </location>
</feature>
<organism evidence="3 4">
    <name type="scientific">candidate division MSBL1 archaeon SCGC-AAA259A05</name>
    <dbReference type="NCBI Taxonomy" id="1698259"/>
    <lineage>
        <taxon>Archaea</taxon>
        <taxon>Methanobacteriati</taxon>
        <taxon>Methanobacteriota</taxon>
        <taxon>candidate division MSBL1</taxon>
    </lineage>
</organism>
<keyword evidence="1" id="KW-0472">Membrane</keyword>
<gene>
    <name evidence="3" type="ORF">AKJ57_00585</name>
</gene>
<feature type="domain" description="CAAX prenyl protease 2/Lysostaphin resistance protein A-like" evidence="2">
    <location>
        <begin position="94"/>
        <end position="185"/>
    </location>
</feature>
<comment type="caution">
    <text evidence="3">The sequence shown here is derived from an EMBL/GenBank/DDBJ whole genome shotgun (WGS) entry which is preliminary data.</text>
</comment>
<dbReference type="Proteomes" id="UP000070163">
    <property type="component" value="Unassembled WGS sequence"/>
</dbReference>
<sequence>MLWIEVVRIFVPGMILGIVVGKLLAERPSYFRLMSPKFWSYKAKRASKKKWIQILILSGIFGFLSYFVALGIREIAGPFLSEENIFTGIASFSPTLLIISITILPIMEEWIFRGIILDEISRLTKSEWKGLLFSSLLFAIFHLSNPGTYLAAIFPYFVGGMIIGVSYLVGGLSVAVFSHVLYNLLPFFL</sequence>
<keyword evidence="4" id="KW-1185">Reference proteome</keyword>
<dbReference type="PANTHER" id="PTHR36435">
    <property type="entry name" value="SLR1288 PROTEIN"/>
    <property type="match status" value="1"/>
</dbReference>
<accession>A0A133UBT4</accession>
<dbReference type="GO" id="GO:0004175">
    <property type="term" value="F:endopeptidase activity"/>
    <property type="evidence" value="ECO:0007669"/>
    <property type="project" value="UniProtKB-ARBA"/>
</dbReference>
<reference evidence="3 4" key="1">
    <citation type="journal article" date="2016" name="Sci. Rep.">
        <title>Metabolic traits of an uncultured archaeal lineage -MSBL1- from brine pools of the Red Sea.</title>
        <authorList>
            <person name="Mwirichia R."/>
            <person name="Alam I."/>
            <person name="Rashid M."/>
            <person name="Vinu M."/>
            <person name="Ba-Alawi W."/>
            <person name="Anthony Kamau A."/>
            <person name="Kamanda Ngugi D."/>
            <person name="Goker M."/>
            <person name="Klenk H.P."/>
            <person name="Bajic V."/>
            <person name="Stingl U."/>
        </authorList>
    </citation>
    <scope>NUCLEOTIDE SEQUENCE [LARGE SCALE GENOMIC DNA]</scope>
    <source>
        <strain evidence="3">SCGC-AAA259A05</strain>
    </source>
</reference>
<dbReference type="InterPro" id="IPR052710">
    <property type="entry name" value="CAAX_protease"/>
</dbReference>
<protein>
    <recommendedName>
        <fullName evidence="2">CAAX prenyl protease 2/Lysostaphin resistance protein A-like domain-containing protein</fullName>
    </recommendedName>
</protein>
<dbReference type="InterPro" id="IPR003675">
    <property type="entry name" value="Rce1/LyrA-like_dom"/>
</dbReference>
<name>A0A133UBT4_9EURY</name>
<evidence type="ECO:0000259" key="2">
    <source>
        <dbReference type="Pfam" id="PF02517"/>
    </source>
</evidence>
<dbReference type="AlphaFoldDB" id="A0A133UBT4"/>
<feature type="transmembrane region" description="Helical" evidence="1">
    <location>
        <begin position="156"/>
        <end position="185"/>
    </location>
</feature>
<dbReference type="PANTHER" id="PTHR36435:SF1">
    <property type="entry name" value="CAAX AMINO TERMINAL PROTEASE FAMILY PROTEIN"/>
    <property type="match status" value="1"/>
</dbReference>